<keyword evidence="3" id="KW-1185">Reference proteome</keyword>
<organism evidence="2 3">
    <name type="scientific">Frischella japonica</name>
    <dbReference type="NCBI Taxonomy" id="2741544"/>
    <lineage>
        <taxon>Bacteria</taxon>
        <taxon>Pseudomonadati</taxon>
        <taxon>Pseudomonadota</taxon>
        <taxon>Gammaproteobacteria</taxon>
        <taxon>Orbales</taxon>
        <taxon>Orbaceae</taxon>
        <taxon>Frischella</taxon>
    </lineage>
</organism>
<feature type="chain" id="PRO_5046697255" evidence="1">
    <location>
        <begin position="19"/>
        <end position="308"/>
    </location>
</feature>
<dbReference type="EMBL" id="JABURY010000001">
    <property type="protein sequence ID" value="MBC9129715.1"/>
    <property type="molecule type" value="Genomic_DNA"/>
</dbReference>
<evidence type="ECO:0000256" key="1">
    <source>
        <dbReference type="SAM" id="SignalP"/>
    </source>
</evidence>
<evidence type="ECO:0000313" key="3">
    <source>
        <dbReference type="Proteomes" id="UP000651208"/>
    </source>
</evidence>
<evidence type="ECO:0000313" key="2">
    <source>
        <dbReference type="EMBL" id="MBC9129715.1"/>
    </source>
</evidence>
<feature type="signal peptide" evidence="1">
    <location>
        <begin position="1"/>
        <end position="18"/>
    </location>
</feature>
<comment type="caution">
    <text evidence="2">The sequence shown here is derived from an EMBL/GenBank/DDBJ whole genome shotgun (WGS) entry which is preliminary data.</text>
</comment>
<protein>
    <submittedName>
        <fullName evidence="2">Uncharacterized protein</fullName>
    </submittedName>
</protein>
<accession>A0ABR7QU16</accession>
<dbReference type="Proteomes" id="UP000651208">
    <property type="component" value="Unassembled WGS sequence"/>
</dbReference>
<proteinExistence type="predicted"/>
<sequence>MKGLLYLILCLVSFYANSALYNINKSYQGDPFFKNVNMQKLEEDCSRSVEYWNDSDIQDEEERRCPLNSIKFDYGNVYNLIEQDPIVYKDDNFQLEISLSSDDIILSLIHNHQVKDKINLYGYMSDGSSACGGWVAYQRYYISSNGDIYTLWLIETEDGISPTLWKHYKIDSKNKKFILKEMSINRYYDQFKIVYPDKFSAISNNKFSENSNKQFDDSCLNECEEGYYCSCYFDLYSHYQRLLENKIIAFNKKNKTKNKSIVSLKNRINSKCLSFSPPNYDDKFDSYLIKVMSCFIDEYKDEINKLKK</sequence>
<reference evidence="2 3" key="1">
    <citation type="submission" date="2020-06" db="EMBL/GenBank/DDBJ databases">
        <title>Frischella cerana isolated from Apis cerana gut homogenate.</title>
        <authorList>
            <person name="Wolter L.A."/>
            <person name="Suenami S."/>
            <person name="Miyazaki R."/>
        </authorList>
    </citation>
    <scope>NUCLEOTIDE SEQUENCE [LARGE SCALE GENOMIC DNA]</scope>
    <source>
        <strain evidence="2 3">Ac13</strain>
    </source>
</reference>
<keyword evidence="1" id="KW-0732">Signal</keyword>
<gene>
    <name evidence="2" type="ORF">FcAc13_00110</name>
</gene>
<name>A0ABR7QU16_9GAMM</name>
<dbReference type="RefSeq" id="WP_187754185.1">
    <property type="nucleotide sequence ID" value="NZ_JABURY010000001.1"/>
</dbReference>